<evidence type="ECO:0000256" key="4">
    <source>
        <dbReference type="ARBA" id="ARBA00022692"/>
    </source>
</evidence>
<dbReference type="PANTHER" id="PTHR34582">
    <property type="entry name" value="UPF0702 TRANSMEMBRANE PROTEIN YCAP"/>
    <property type="match status" value="1"/>
</dbReference>
<comment type="caution">
    <text evidence="9">The sequence shown here is derived from an EMBL/GenBank/DDBJ whole genome shotgun (WGS) entry which is preliminary data.</text>
</comment>
<evidence type="ECO:0000256" key="5">
    <source>
        <dbReference type="ARBA" id="ARBA00022989"/>
    </source>
</evidence>
<feature type="domain" description="YetF C-terminal" evidence="8">
    <location>
        <begin position="102"/>
        <end position="179"/>
    </location>
</feature>
<feature type="transmembrane region" description="Helical" evidence="7">
    <location>
        <begin position="56"/>
        <end position="73"/>
    </location>
</feature>
<reference evidence="9" key="2">
    <citation type="submission" date="2020-09" db="EMBL/GenBank/DDBJ databases">
        <authorList>
            <person name="Sun Q."/>
            <person name="Zhou Y."/>
        </authorList>
    </citation>
    <scope>NUCLEOTIDE SEQUENCE</scope>
    <source>
        <strain evidence="9">CGMCC 1.15343</strain>
    </source>
</reference>
<keyword evidence="10" id="KW-1185">Reference proteome</keyword>
<feature type="transmembrane region" description="Helical" evidence="7">
    <location>
        <begin position="20"/>
        <end position="44"/>
    </location>
</feature>
<dbReference type="InterPro" id="IPR007353">
    <property type="entry name" value="DUF421"/>
</dbReference>
<dbReference type="AlphaFoldDB" id="A0A916UCE6"/>
<dbReference type="EMBL" id="BMIL01000006">
    <property type="protein sequence ID" value="GGC67137.1"/>
    <property type="molecule type" value="Genomic_DNA"/>
</dbReference>
<keyword evidence="4 7" id="KW-0812">Transmembrane</keyword>
<dbReference type="InterPro" id="IPR023090">
    <property type="entry name" value="UPF0702_alpha/beta_dom_sf"/>
</dbReference>
<comment type="subcellular location">
    <subcellularLocation>
        <location evidence="1">Cell membrane</location>
        <topology evidence="1">Multi-pass membrane protein</topology>
    </subcellularLocation>
</comment>
<feature type="transmembrane region" description="Helical" evidence="7">
    <location>
        <begin position="79"/>
        <end position="96"/>
    </location>
</feature>
<dbReference type="GO" id="GO:0005886">
    <property type="term" value="C:plasma membrane"/>
    <property type="evidence" value="ECO:0007669"/>
    <property type="project" value="UniProtKB-SubCell"/>
</dbReference>
<dbReference type="Gene3D" id="3.30.240.20">
    <property type="entry name" value="bsu07140 like domains"/>
    <property type="match status" value="1"/>
</dbReference>
<proteinExistence type="inferred from homology"/>
<keyword evidence="5 7" id="KW-1133">Transmembrane helix</keyword>
<name>A0A916UCE6_9SPHI</name>
<protein>
    <submittedName>
        <fullName evidence="9">DUF421 domain-containing protein</fullName>
    </submittedName>
</protein>
<evidence type="ECO:0000313" key="10">
    <source>
        <dbReference type="Proteomes" id="UP000651668"/>
    </source>
</evidence>
<evidence type="ECO:0000259" key="8">
    <source>
        <dbReference type="Pfam" id="PF04239"/>
    </source>
</evidence>
<keyword evidence="6 7" id="KW-0472">Membrane</keyword>
<organism evidence="9 10">
    <name type="scientific">Pedobacter quisquiliarum</name>
    <dbReference type="NCBI Taxonomy" id="1834438"/>
    <lineage>
        <taxon>Bacteria</taxon>
        <taxon>Pseudomonadati</taxon>
        <taxon>Bacteroidota</taxon>
        <taxon>Sphingobacteriia</taxon>
        <taxon>Sphingobacteriales</taxon>
        <taxon>Sphingobacteriaceae</taxon>
        <taxon>Pedobacter</taxon>
    </lineage>
</organism>
<evidence type="ECO:0000256" key="6">
    <source>
        <dbReference type="ARBA" id="ARBA00023136"/>
    </source>
</evidence>
<dbReference type="Proteomes" id="UP000651668">
    <property type="component" value="Unassembled WGS sequence"/>
</dbReference>
<accession>A0A916UCE6</accession>
<dbReference type="Pfam" id="PF04239">
    <property type="entry name" value="DUF421"/>
    <property type="match status" value="1"/>
</dbReference>
<reference evidence="9" key="1">
    <citation type="journal article" date="2014" name="Int. J. Syst. Evol. Microbiol.">
        <title>Complete genome sequence of Corynebacterium casei LMG S-19264T (=DSM 44701T), isolated from a smear-ripened cheese.</title>
        <authorList>
            <consortium name="US DOE Joint Genome Institute (JGI-PGF)"/>
            <person name="Walter F."/>
            <person name="Albersmeier A."/>
            <person name="Kalinowski J."/>
            <person name="Ruckert C."/>
        </authorList>
    </citation>
    <scope>NUCLEOTIDE SEQUENCE</scope>
    <source>
        <strain evidence="9">CGMCC 1.15343</strain>
    </source>
</reference>
<evidence type="ECO:0000313" key="9">
    <source>
        <dbReference type="EMBL" id="GGC67137.1"/>
    </source>
</evidence>
<evidence type="ECO:0000256" key="1">
    <source>
        <dbReference type="ARBA" id="ARBA00004651"/>
    </source>
</evidence>
<dbReference type="PANTHER" id="PTHR34582:SF6">
    <property type="entry name" value="UPF0702 TRANSMEMBRANE PROTEIN YCAP"/>
    <property type="match status" value="1"/>
</dbReference>
<evidence type="ECO:0000256" key="3">
    <source>
        <dbReference type="ARBA" id="ARBA00022475"/>
    </source>
</evidence>
<comment type="similarity">
    <text evidence="2">Belongs to the UPF0702 family.</text>
</comment>
<gene>
    <name evidence="9" type="ORF">GCM10011387_20690</name>
</gene>
<dbReference type="RefSeq" id="WP_188626822.1">
    <property type="nucleotide sequence ID" value="NZ_BMIL01000006.1"/>
</dbReference>
<sequence>MKPEELSLSDFNRILIGEIPPFFFIELIFRAFLIYALLIVSMRLMGKRMSAQISRNEMAAVVSLAAAVGIPLMNPDRGILPPVVITIVIIIFTNFVSRRTSRNEHFESITQDDLDVLVVDGVLNLPKMELTRITKERISSQLRSLGILHLGMVNRLYIEANGMFTLVKEKEPRPGLSVLPDIDPDFAKKKLNKTDQFVCCHCGTVAKTMISTLRSACPNCKAIQWAPAVTAAE</sequence>
<evidence type="ECO:0000256" key="7">
    <source>
        <dbReference type="SAM" id="Phobius"/>
    </source>
</evidence>
<keyword evidence="3" id="KW-1003">Cell membrane</keyword>
<evidence type="ECO:0000256" key="2">
    <source>
        <dbReference type="ARBA" id="ARBA00006448"/>
    </source>
</evidence>